<dbReference type="OrthoDB" id="943817at2759"/>
<feature type="region of interest" description="Disordered" evidence="1">
    <location>
        <begin position="108"/>
        <end position="162"/>
    </location>
</feature>
<evidence type="ECO:0000313" key="2">
    <source>
        <dbReference type="EMBL" id="KAG7536352.1"/>
    </source>
</evidence>
<feature type="compositionally biased region" description="Acidic residues" evidence="1">
    <location>
        <begin position="115"/>
        <end position="132"/>
    </location>
</feature>
<keyword evidence="3" id="KW-1185">Reference proteome</keyword>
<evidence type="ECO:0000256" key="1">
    <source>
        <dbReference type="SAM" id="MobiDB-lite"/>
    </source>
</evidence>
<protein>
    <submittedName>
        <fullName evidence="2">Uncharacterized protein</fullName>
    </submittedName>
</protein>
<reference evidence="2 3" key="1">
    <citation type="submission" date="2020-12" db="EMBL/GenBank/DDBJ databases">
        <title>Concerted genomic and epigenomic changes stabilize Arabidopsis allopolyploids.</title>
        <authorList>
            <person name="Chen Z."/>
        </authorList>
    </citation>
    <scope>NUCLEOTIDE SEQUENCE [LARGE SCALE GENOMIC DNA]</scope>
    <source>
        <strain evidence="2">As9502</strain>
        <tissue evidence="2">Leaf</tissue>
    </source>
</reference>
<gene>
    <name evidence="2" type="ORF">ISN44_As13g003070</name>
</gene>
<accession>A0A8T1XUE2</accession>
<evidence type="ECO:0000313" key="3">
    <source>
        <dbReference type="Proteomes" id="UP000694251"/>
    </source>
</evidence>
<name>A0A8T1XUE2_ARASU</name>
<dbReference type="EMBL" id="JAEFBJ010000013">
    <property type="protein sequence ID" value="KAG7536352.1"/>
    <property type="molecule type" value="Genomic_DNA"/>
</dbReference>
<proteinExistence type="predicted"/>
<comment type="caution">
    <text evidence="2">The sequence shown here is derived from an EMBL/GenBank/DDBJ whole genome shotgun (WGS) entry which is preliminary data.</text>
</comment>
<feature type="region of interest" description="Disordered" evidence="1">
    <location>
        <begin position="263"/>
        <end position="298"/>
    </location>
</feature>
<dbReference type="AlphaFoldDB" id="A0A8T1XUE2"/>
<sequence>MEIHVSGSLSKLSGSLFHLTWLDLKYCTSLTFVPELPPNLPYLDAHGCSSLKTVAKPLARIMPTVQSHCTFNFTNCDNLEQAAMDEITSFAQSKCQFLSDARKHYNEMASNETQTPEDFDDVDLSGHDEDEVQTPTSGRKEKRKERETGDEGDGGSWEGDKEDKIESDHVFIAYITCPHTIRCLEDENSDKCNFTEASLEFNVTGGKFTVLRCGLSLVYAKDNNKNSSHEAKYDMPVEVSFQEPQHGMKEEQRKLKKQEFMIDDQRRSEKPEGVKMSSVTQTCGASVTPRLGDLQANG</sequence>
<feature type="compositionally biased region" description="Basic and acidic residues" evidence="1">
    <location>
        <begin position="263"/>
        <end position="273"/>
    </location>
</feature>
<organism evidence="2 3">
    <name type="scientific">Arabidopsis suecica</name>
    <name type="common">Swedish thale-cress</name>
    <name type="synonym">Cardaminopsis suecica</name>
    <dbReference type="NCBI Taxonomy" id="45249"/>
    <lineage>
        <taxon>Eukaryota</taxon>
        <taxon>Viridiplantae</taxon>
        <taxon>Streptophyta</taxon>
        <taxon>Embryophyta</taxon>
        <taxon>Tracheophyta</taxon>
        <taxon>Spermatophyta</taxon>
        <taxon>Magnoliopsida</taxon>
        <taxon>eudicotyledons</taxon>
        <taxon>Gunneridae</taxon>
        <taxon>Pentapetalae</taxon>
        <taxon>rosids</taxon>
        <taxon>malvids</taxon>
        <taxon>Brassicales</taxon>
        <taxon>Brassicaceae</taxon>
        <taxon>Camelineae</taxon>
        <taxon>Arabidopsis</taxon>
    </lineage>
</organism>
<dbReference type="Proteomes" id="UP000694251">
    <property type="component" value="Chromosome 13"/>
</dbReference>